<evidence type="ECO:0000313" key="3">
    <source>
        <dbReference type="Proteomes" id="UP001221898"/>
    </source>
</evidence>
<evidence type="ECO:0000313" key="2">
    <source>
        <dbReference type="EMBL" id="KAJ8397944.1"/>
    </source>
</evidence>
<dbReference type="EMBL" id="JAINUG010000094">
    <property type="protein sequence ID" value="KAJ8397944.1"/>
    <property type="molecule type" value="Genomic_DNA"/>
</dbReference>
<dbReference type="AlphaFoldDB" id="A0AAD7S8J9"/>
<name>A0AAD7S8J9_9TELE</name>
<proteinExistence type="predicted"/>
<comment type="caution">
    <text evidence="2">The sequence shown here is derived from an EMBL/GenBank/DDBJ whole genome shotgun (WGS) entry which is preliminary data.</text>
</comment>
<keyword evidence="3" id="KW-1185">Reference proteome</keyword>
<reference evidence="2" key="1">
    <citation type="journal article" date="2023" name="Science">
        <title>Genome structures resolve the early diversification of teleost fishes.</title>
        <authorList>
            <person name="Parey E."/>
            <person name="Louis A."/>
            <person name="Montfort J."/>
            <person name="Bouchez O."/>
            <person name="Roques C."/>
            <person name="Iampietro C."/>
            <person name="Lluch J."/>
            <person name="Castinel A."/>
            <person name="Donnadieu C."/>
            <person name="Desvignes T."/>
            <person name="Floi Bucao C."/>
            <person name="Jouanno E."/>
            <person name="Wen M."/>
            <person name="Mejri S."/>
            <person name="Dirks R."/>
            <person name="Jansen H."/>
            <person name="Henkel C."/>
            <person name="Chen W.J."/>
            <person name="Zahm M."/>
            <person name="Cabau C."/>
            <person name="Klopp C."/>
            <person name="Thompson A.W."/>
            <person name="Robinson-Rechavi M."/>
            <person name="Braasch I."/>
            <person name="Lecointre G."/>
            <person name="Bobe J."/>
            <person name="Postlethwait J.H."/>
            <person name="Berthelot C."/>
            <person name="Roest Crollius H."/>
            <person name="Guiguen Y."/>
        </authorList>
    </citation>
    <scope>NUCLEOTIDE SEQUENCE</scope>
    <source>
        <strain evidence="2">NC1722</strain>
    </source>
</reference>
<accession>A0AAD7S8J9</accession>
<gene>
    <name evidence="2" type="ORF">AAFF_G00432910</name>
</gene>
<organism evidence="2 3">
    <name type="scientific">Aldrovandia affinis</name>
    <dbReference type="NCBI Taxonomy" id="143900"/>
    <lineage>
        <taxon>Eukaryota</taxon>
        <taxon>Metazoa</taxon>
        <taxon>Chordata</taxon>
        <taxon>Craniata</taxon>
        <taxon>Vertebrata</taxon>
        <taxon>Euteleostomi</taxon>
        <taxon>Actinopterygii</taxon>
        <taxon>Neopterygii</taxon>
        <taxon>Teleostei</taxon>
        <taxon>Notacanthiformes</taxon>
        <taxon>Halosauridae</taxon>
        <taxon>Aldrovandia</taxon>
    </lineage>
</organism>
<evidence type="ECO:0000256" key="1">
    <source>
        <dbReference type="SAM" id="MobiDB-lite"/>
    </source>
</evidence>
<dbReference type="Proteomes" id="UP001221898">
    <property type="component" value="Unassembled WGS sequence"/>
</dbReference>
<protein>
    <submittedName>
        <fullName evidence="2">Uncharacterized protein</fullName>
    </submittedName>
</protein>
<sequence length="146" mass="16102">MIQGSTAATVEQQRNSTDSSSDVQCTASEARRISPLAILMEEMEQMPLRGSEGPTTEITIDTIENGDWLVVVYDEHLWMVKAIAVTLSIKMSKWSSCTHMVLQPIFIQKLAEGCLLLTNCRYSCKAPLKGIPSTIKPHKGTLQHGP</sequence>
<feature type="region of interest" description="Disordered" evidence="1">
    <location>
        <begin position="1"/>
        <end position="26"/>
    </location>
</feature>